<gene>
    <name evidence="1" type="ORF">UFOPK4301_00703</name>
</gene>
<dbReference type="AlphaFoldDB" id="A0A6J7T518"/>
<reference evidence="1" key="1">
    <citation type="submission" date="2020-05" db="EMBL/GenBank/DDBJ databases">
        <authorList>
            <person name="Chiriac C."/>
            <person name="Salcher M."/>
            <person name="Ghai R."/>
            <person name="Kavagutti S V."/>
        </authorList>
    </citation>
    <scope>NUCLEOTIDE SEQUENCE</scope>
</reference>
<evidence type="ECO:0000313" key="1">
    <source>
        <dbReference type="EMBL" id="CAB5048824.1"/>
    </source>
</evidence>
<proteinExistence type="predicted"/>
<organism evidence="1">
    <name type="scientific">freshwater metagenome</name>
    <dbReference type="NCBI Taxonomy" id="449393"/>
    <lineage>
        <taxon>unclassified sequences</taxon>
        <taxon>metagenomes</taxon>
        <taxon>ecological metagenomes</taxon>
    </lineage>
</organism>
<dbReference type="EMBL" id="CAFBQG010000072">
    <property type="protein sequence ID" value="CAB5048824.1"/>
    <property type="molecule type" value="Genomic_DNA"/>
</dbReference>
<accession>A0A6J7T518</accession>
<name>A0A6J7T518_9ZZZZ</name>
<sequence>MPVRGTPGVPATKDFRVISRKRLEVAKSGSRNTPAKNGRKTFSVKSLPNLARKKASVRWSYPVELDLDIANPRAYLANFNFAEIFPTGASKLSTAQDGSRFGSANL</sequence>
<protein>
    <submittedName>
        <fullName evidence="1">Unannotated protein</fullName>
    </submittedName>
</protein>